<accession>A0A7C9DAU5</accession>
<dbReference type="EMBL" id="GISG01107495">
    <property type="protein sequence ID" value="MBA4637942.1"/>
    <property type="molecule type" value="Transcribed_RNA"/>
</dbReference>
<keyword evidence="1" id="KW-0472">Membrane</keyword>
<organism evidence="2">
    <name type="scientific">Opuntia streptacantha</name>
    <name type="common">Prickly pear cactus</name>
    <name type="synonym">Opuntia cardona</name>
    <dbReference type="NCBI Taxonomy" id="393608"/>
    <lineage>
        <taxon>Eukaryota</taxon>
        <taxon>Viridiplantae</taxon>
        <taxon>Streptophyta</taxon>
        <taxon>Embryophyta</taxon>
        <taxon>Tracheophyta</taxon>
        <taxon>Spermatophyta</taxon>
        <taxon>Magnoliopsida</taxon>
        <taxon>eudicotyledons</taxon>
        <taxon>Gunneridae</taxon>
        <taxon>Pentapetalae</taxon>
        <taxon>Caryophyllales</taxon>
        <taxon>Cactineae</taxon>
        <taxon>Cactaceae</taxon>
        <taxon>Opuntioideae</taxon>
        <taxon>Opuntia</taxon>
    </lineage>
</organism>
<sequence length="233" mass="26421">MKRPPDPSPLHFSSPTPPIPLRSLASSYNSWLPDPISHQISTLTPIVCPHCVILCRILRWYVGLGFDSVKIYCCVPRSVRGWPRSSPIWQPLISTVQGHLFHAPAPDDLLHSARPQLCVVVGVDSQIFPRTAREKLAFGYFSKANRLPAIFGLTRSVEFDWTIQIMIYDVWVCCLVVTLIVVVSIFRGFRTCNLHIHYVIGFVCSSIMVVIIRSTVPILILGIRIFYFLVLFF</sequence>
<reference evidence="2" key="2">
    <citation type="submission" date="2020-07" db="EMBL/GenBank/DDBJ databases">
        <authorList>
            <person name="Vera ALvarez R."/>
            <person name="Arias-Moreno D.M."/>
            <person name="Jimenez-Jacinto V."/>
            <person name="Jimenez-Bremont J.F."/>
            <person name="Swaminathan K."/>
            <person name="Moose S.P."/>
            <person name="Guerrero-Gonzalez M.L."/>
            <person name="Marino-Ramirez L."/>
            <person name="Landsman D."/>
            <person name="Rodriguez-Kessler M."/>
            <person name="Delgado-Sanchez P."/>
        </authorList>
    </citation>
    <scope>NUCLEOTIDE SEQUENCE</scope>
    <source>
        <tissue evidence="2">Cladode</tissue>
    </source>
</reference>
<keyword evidence="1" id="KW-0812">Transmembrane</keyword>
<protein>
    <submittedName>
        <fullName evidence="2">Uncharacterized protein</fullName>
    </submittedName>
</protein>
<proteinExistence type="predicted"/>
<reference evidence="2" key="1">
    <citation type="journal article" date="2013" name="J. Plant Res.">
        <title>Effect of fungi and light on seed germination of three Opuntia species from semiarid lands of central Mexico.</title>
        <authorList>
            <person name="Delgado-Sanchez P."/>
            <person name="Jimenez-Bremont J.F."/>
            <person name="Guerrero-Gonzalez Mde L."/>
            <person name="Flores J."/>
        </authorList>
    </citation>
    <scope>NUCLEOTIDE SEQUENCE</scope>
    <source>
        <tissue evidence="2">Cladode</tissue>
    </source>
</reference>
<dbReference type="AlphaFoldDB" id="A0A7C9DAU5"/>
<name>A0A7C9DAU5_OPUST</name>
<feature type="transmembrane region" description="Helical" evidence="1">
    <location>
        <begin position="165"/>
        <end position="186"/>
    </location>
</feature>
<feature type="transmembrane region" description="Helical" evidence="1">
    <location>
        <begin position="198"/>
        <end position="227"/>
    </location>
</feature>
<evidence type="ECO:0000313" key="2">
    <source>
        <dbReference type="EMBL" id="MBA4637942.1"/>
    </source>
</evidence>
<evidence type="ECO:0000256" key="1">
    <source>
        <dbReference type="SAM" id="Phobius"/>
    </source>
</evidence>
<keyword evidence="1" id="KW-1133">Transmembrane helix</keyword>